<keyword evidence="2" id="KW-0812">Transmembrane</keyword>
<dbReference type="OrthoDB" id="5411141at2759"/>
<keyword evidence="2" id="KW-0472">Membrane</keyword>
<feature type="compositionally biased region" description="Basic and acidic residues" evidence="1">
    <location>
        <begin position="38"/>
        <end position="48"/>
    </location>
</feature>
<keyword evidence="2" id="KW-1133">Transmembrane helix</keyword>
<dbReference type="Proteomes" id="UP000738349">
    <property type="component" value="Unassembled WGS sequence"/>
</dbReference>
<keyword evidence="4" id="KW-1185">Reference proteome</keyword>
<dbReference type="AlphaFoldDB" id="A0A9P9J2D0"/>
<dbReference type="EMBL" id="JAGMUV010000011">
    <property type="protein sequence ID" value="KAH7140731.1"/>
    <property type="molecule type" value="Genomic_DNA"/>
</dbReference>
<feature type="compositionally biased region" description="Basic and acidic residues" evidence="1">
    <location>
        <begin position="481"/>
        <end position="496"/>
    </location>
</feature>
<protein>
    <submittedName>
        <fullName evidence="3">Uncharacterized protein</fullName>
    </submittedName>
</protein>
<evidence type="ECO:0000313" key="3">
    <source>
        <dbReference type="EMBL" id="KAH7140731.1"/>
    </source>
</evidence>
<feature type="compositionally biased region" description="Polar residues" evidence="1">
    <location>
        <begin position="93"/>
        <end position="103"/>
    </location>
</feature>
<proteinExistence type="predicted"/>
<feature type="compositionally biased region" description="Low complexity" evidence="1">
    <location>
        <begin position="117"/>
        <end position="139"/>
    </location>
</feature>
<sequence length="554" mass="60415">MEDPVVNTIRARWQMDARHAGGMALPPWTRDESDNEDHDAATRNDMARRNRRKIKRRDKQELDGGQASPMNPNTQQLPPSSPNPDLRKRQTESSDIPGNSLRESTADTHSHTTETAYPTSSGYPSSSRYPSSSIYPTRSTTERTATEMATSTAAPTATGATNAPKETAGYSSASETAGDSDTPSESDYESSKETTTSSVPSASASASASAGLSLGGTAEAELLEAPNDVLHNNVHKIMLVAGSVVGFILIVGVCLIAWKVHRRARHRKAPLDDMSFHKPSRIDKILAKVPFIRTRLPNREWYTIEDPTKFGFEKSNASKPPRFASRRIESQFFAPVKPVGVYSSPRIKSLRSKFGFGDTVSPTSTVFVERTAVQAQVVSSQTAKEIRLSAQDKSVPTTPRYTYSLSKRQTGVSELSSISSGFGDGDIIITADNTVSTVRTGTIPSIPEAVADPSQQSSRRSNAASSVRSYGGESRQSSVRGDSRRDTTLTEVSLDGRPRFRSVNSWVTQQSGHLRRAQRGVDGDAPPVPMLPPPDQEFRLMMPDGEEPRRVDMR</sequence>
<feature type="compositionally biased region" description="Polar residues" evidence="1">
    <location>
        <begin position="169"/>
        <end position="181"/>
    </location>
</feature>
<accession>A0A9P9J2D0</accession>
<gene>
    <name evidence="3" type="ORF">EDB81DRAFT_63216</name>
</gene>
<evidence type="ECO:0000313" key="4">
    <source>
        <dbReference type="Proteomes" id="UP000738349"/>
    </source>
</evidence>
<feature type="compositionally biased region" description="Low complexity" evidence="1">
    <location>
        <begin position="146"/>
        <end position="161"/>
    </location>
</feature>
<feature type="compositionally biased region" description="Low complexity" evidence="1">
    <location>
        <begin position="193"/>
        <end position="204"/>
    </location>
</feature>
<feature type="region of interest" description="Disordered" evidence="1">
    <location>
        <begin position="508"/>
        <end position="554"/>
    </location>
</feature>
<evidence type="ECO:0000256" key="2">
    <source>
        <dbReference type="SAM" id="Phobius"/>
    </source>
</evidence>
<feature type="compositionally biased region" description="Low complexity" evidence="1">
    <location>
        <begin position="454"/>
        <end position="469"/>
    </location>
</feature>
<feature type="compositionally biased region" description="Polar residues" evidence="1">
    <location>
        <begin position="68"/>
        <end position="78"/>
    </location>
</feature>
<comment type="caution">
    <text evidence="3">The sequence shown here is derived from an EMBL/GenBank/DDBJ whole genome shotgun (WGS) entry which is preliminary data.</text>
</comment>
<evidence type="ECO:0000256" key="1">
    <source>
        <dbReference type="SAM" id="MobiDB-lite"/>
    </source>
</evidence>
<name>A0A9P9J2D0_9HYPO</name>
<feature type="region of interest" description="Disordered" evidence="1">
    <location>
        <begin position="446"/>
        <end position="496"/>
    </location>
</feature>
<feature type="region of interest" description="Disordered" evidence="1">
    <location>
        <begin position="16"/>
        <end position="204"/>
    </location>
</feature>
<feature type="compositionally biased region" description="Pro residues" evidence="1">
    <location>
        <begin position="526"/>
        <end position="535"/>
    </location>
</feature>
<feature type="transmembrane region" description="Helical" evidence="2">
    <location>
        <begin position="237"/>
        <end position="258"/>
    </location>
</feature>
<organism evidence="3 4">
    <name type="scientific">Dactylonectria macrodidyma</name>
    <dbReference type="NCBI Taxonomy" id="307937"/>
    <lineage>
        <taxon>Eukaryota</taxon>
        <taxon>Fungi</taxon>
        <taxon>Dikarya</taxon>
        <taxon>Ascomycota</taxon>
        <taxon>Pezizomycotina</taxon>
        <taxon>Sordariomycetes</taxon>
        <taxon>Hypocreomycetidae</taxon>
        <taxon>Hypocreales</taxon>
        <taxon>Nectriaceae</taxon>
        <taxon>Dactylonectria</taxon>
    </lineage>
</organism>
<reference evidence="3" key="1">
    <citation type="journal article" date="2021" name="Nat. Commun.">
        <title>Genetic determinants of endophytism in the Arabidopsis root mycobiome.</title>
        <authorList>
            <person name="Mesny F."/>
            <person name="Miyauchi S."/>
            <person name="Thiergart T."/>
            <person name="Pickel B."/>
            <person name="Atanasova L."/>
            <person name="Karlsson M."/>
            <person name="Huettel B."/>
            <person name="Barry K.W."/>
            <person name="Haridas S."/>
            <person name="Chen C."/>
            <person name="Bauer D."/>
            <person name="Andreopoulos W."/>
            <person name="Pangilinan J."/>
            <person name="LaButti K."/>
            <person name="Riley R."/>
            <person name="Lipzen A."/>
            <person name="Clum A."/>
            <person name="Drula E."/>
            <person name="Henrissat B."/>
            <person name="Kohler A."/>
            <person name="Grigoriev I.V."/>
            <person name="Martin F.M."/>
            <person name="Hacquard S."/>
        </authorList>
    </citation>
    <scope>NUCLEOTIDE SEQUENCE</scope>
    <source>
        <strain evidence="3">MPI-CAGE-AT-0147</strain>
    </source>
</reference>